<comment type="caution">
    <text evidence="2">The sequence shown here is derived from an EMBL/GenBank/DDBJ whole genome shotgun (WGS) entry which is preliminary data.</text>
</comment>
<sequence length="173" mass="19719">MHFCERTLSTNSGDVMLTKRDVSHRNPPDPSPALVRPRQRRRQRGLLHAGQKMQYVLSAFSQCAESGSYWSYFGDAKPPPSQPSCDHSDDAVFTVAAVLGQQPQRLRYLACLGSQKTQRSGAMVTEHHRNDWTPGNVRTYARVQRYFGQTPRYRNLHQTQNGMLLRCLITPCE</sequence>
<dbReference type="AlphaFoldDB" id="A0A9J6GRH0"/>
<dbReference type="EMBL" id="JABSTR010000008">
    <property type="protein sequence ID" value="KAH9377305.1"/>
    <property type="molecule type" value="Genomic_DNA"/>
</dbReference>
<keyword evidence="3" id="KW-1185">Reference proteome</keyword>
<organism evidence="2 3">
    <name type="scientific">Haemaphysalis longicornis</name>
    <name type="common">Bush tick</name>
    <dbReference type="NCBI Taxonomy" id="44386"/>
    <lineage>
        <taxon>Eukaryota</taxon>
        <taxon>Metazoa</taxon>
        <taxon>Ecdysozoa</taxon>
        <taxon>Arthropoda</taxon>
        <taxon>Chelicerata</taxon>
        <taxon>Arachnida</taxon>
        <taxon>Acari</taxon>
        <taxon>Parasitiformes</taxon>
        <taxon>Ixodida</taxon>
        <taxon>Ixodoidea</taxon>
        <taxon>Ixodidae</taxon>
        <taxon>Haemaphysalinae</taxon>
        <taxon>Haemaphysalis</taxon>
    </lineage>
</organism>
<protein>
    <submittedName>
        <fullName evidence="2">Uncharacterized protein</fullName>
    </submittedName>
</protein>
<name>A0A9J6GRH0_HAELO</name>
<evidence type="ECO:0000313" key="2">
    <source>
        <dbReference type="EMBL" id="KAH9377305.1"/>
    </source>
</evidence>
<reference evidence="2 3" key="1">
    <citation type="journal article" date="2020" name="Cell">
        <title>Large-Scale Comparative Analyses of Tick Genomes Elucidate Their Genetic Diversity and Vector Capacities.</title>
        <authorList>
            <consortium name="Tick Genome and Microbiome Consortium (TIGMIC)"/>
            <person name="Jia N."/>
            <person name="Wang J."/>
            <person name="Shi W."/>
            <person name="Du L."/>
            <person name="Sun Y."/>
            <person name="Zhan W."/>
            <person name="Jiang J.F."/>
            <person name="Wang Q."/>
            <person name="Zhang B."/>
            <person name="Ji P."/>
            <person name="Bell-Sakyi L."/>
            <person name="Cui X.M."/>
            <person name="Yuan T.T."/>
            <person name="Jiang B.G."/>
            <person name="Yang W.F."/>
            <person name="Lam T.T."/>
            <person name="Chang Q.C."/>
            <person name="Ding S.J."/>
            <person name="Wang X.J."/>
            <person name="Zhu J.G."/>
            <person name="Ruan X.D."/>
            <person name="Zhao L."/>
            <person name="Wei J.T."/>
            <person name="Ye R.Z."/>
            <person name="Que T.C."/>
            <person name="Du C.H."/>
            <person name="Zhou Y.H."/>
            <person name="Cheng J.X."/>
            <person name="Dai P.F."/>
            <person name="Guo W.B."/>
            <person name="Han X.H."/>
            <person name="Huang E.J."/>
            <person name="Li L.F."/>
            <person name="Wei W."/>
            <person name="Gao Y.C."/>
            <person name="Liu J.Z."/>
            <person name="Shao H.Z."/>
            <person name="Wang X."/>
            <person name="Wang C.C."/>
            <person name="Yang T.C."/>
            <person name="Huo Q.B."/>
            <person name="Li W."/>
            <person name="Chen H.Y."/>
            <person name="Chen S.E."/>
            <person name="Zhou L.G."/>
            <person name="Ni X.B."/>
            <person name="Tian J.H."/>
            <person name="Sheng Y."/>
            <person name="Liu T."/>
            <person name="Pan Y.S."/>
            <person name="Xia L.Y."/>
            <person name="Li J."/>
            <person name="Zhao F."/>
            <person name="Cao W.C."/>
        </authorList>
    </citation>
    <scope>NUCLEOTIDE SEQUENCE [LARGE SCALE GENOMIC DNA]</scope>
    <source>
        <strain evidence="2">HaeL-2018</strain>
    </source>
</reference>
<feature type="compositionally biased region" description="Basic and acidic residues" evidence="1">
    <location>
        <begin position="17"/>
        <end position="27"/>
    </location>
</feature>
<dbReference type="Proteomes" id="UP000821853">
    <property type="component" value="Unassembled WGS sequence"/>
</dbReference>
<dbReference type="VEuPathDB" id="VectorBase:HLOH_046655"/>
<gene>
    <name evidence="2" type="ORF">HPB48_013231</name>
</gene>
<evidence type="ECO:0000313" key="3">
    <source>
        <dbReference type="Proteomes" id="UP000821853"/>
    </source>
</evidence>
<evidence type="ECO:0000256" key="1">
    <source>
        <dbReference type="SAM" id="MobiDB-lite"/>
    </source>
</evidence>
<feature type="region of interest" description="Disordered" evidence="1">
    <location>
        <begin position="8"/>
        <end position="41"/>
    </location>
</feature>
<accession>A0A9J6GRH0</accession>
<proteinExistence type="predicted"/>